<keyword evidence="1" id="KW-1133">Transmembrane helix</keyword>
<gene>
    <name evidence="2" type="ORF">BET10_14290</name>
</gene>
<organism evidence="2 3">
    <name type="scientific">Pseudoalteromonas amylolytica</name>
    <dbReference type="NCBI Taxonomy" id="1859457"/>
    <lineage>
        <taxon>Bacteria</taxon>
        <taxon>Pseudomonadati</taxon>
        <taxon>Pseudomonadota</taxon>
        <taxon>Gammaproteobacteria</taxon>
        <taxon>Alteromonadales</taxon>
        <taxon>Pseudoalteromonadaceae</taxon>
        <taxon>Pseudoalteromonas</taxon>
    </lineage>
</organism>
<protein>
    <submittedName>
        <fullName evidence="2">Uncharacterized protein</fullName>
    </submittedName>
</protein>
<keyword evidence="1" id="KW-0812">Transmembrane</keyword>
<keyword evidence="1" id="KW-0472">Membrane</keyword>
<evidence type="ECO:0000313" key="3">
    <source>
        <dbReference type="Proteomes" id="UP000179786"/>
    </source>
</evidence>
<dbReference type="Proteomes" id="UP000179786">
    <property type="component" value="Unassembled WGS sequence"/>
</dbReference>
<evidence type="ECO:0000313" key="2">
    <source>
        <dbReference type="EMBL" id="OHU89956.1"/>
    </source>
</evidence>
<comment type="caution">
    <text evidence="2">The sequence shown here is derived from an EMBL/GenBank/DDBJ whole genome shotgun (WGS) entry which is preliminary data.</text>
</comment>
<feature type="transmembrane region" description="Helical" evidence="1">
    <location>
        <begin position="67"/>
        <end position="85"/>
    </location>
</feature>
<evidence type="ECO:0000256" key="1">
    <source>
        <dbReference type="SAM" id="Phobius"/>
    </source>
</evidence>
<reference evidence="2 3" key="1">
    <citation type="submission" date="2016-09" db="EMBL/GenBank/DDBJ databases">
        <title>Pseudoalteromonas amylolytica sp. nov., isolated from the surface seawater.</title>
        <authorList>
            <person name="Wu Y.-H."/>
            <person name="Cheng H."/>
            <person name="Jin X.-B."/>
            <person name="Wang C.-S."/>
            <person name="Xu X.-W."/>
        </authorList>
    </citation>
    <scope>NUCLEOTIDE SEQUENCE [LARGE SCALE GENOMIC DNA]</scope>
    <source>
        <strain evidence="2 3">JW1</strain>
    </source>
</reference>
<sequence length="110" mass="12632">MLITLFEFSSFICYKYSYFIKLTFIWLLILVEFHSGMLCFLLAGYFLERIMALFRTYNVDSEQQLTLPITAAITLVLLALTLFAFPSQAVNTSATAQQECTETQCTEQKV</sequence>
<dbReference type="AlphaFoldDB" id="A0A1S1MNG8"/>
<name>A0A1S1MNG8_9GAMM</name>
<proteinExistence type="predicted"/>
<accession>A0A1S1MNG8</accession>
<dbReference type="EMBL" id="MKJU01000027">
    <property type="protein sequence ID" value="OHU89956.1"/>
    <property type="molecule type" value="Genomic_DNA"/>
</dbReference>
<feature type="transmembrane region" description="Helical" evidence="1">
    <location>
        <begin position="24"/>
        <end position="47"/>
    </location>
</feature>
<keyword evidence="3" id="KW-1185">Reference proteome</keyword>